<evidence type="ECO:0000313" key="11">
    <source>
        <dbReference type="EMBL" id="EPZ31900.1"/>
    </source>
</evidence>
<evidence type="ECO:0000313" key="12">
    <source>
        <dbReference type="EMBL" id="RKP17643.1"/>
    </source>
</evidence>
<dbReference type="PRINTS" id="PR00926">
    <property type="entry name" value="MITOCARRIER"/>
</dbReference>
<reference evidence="12" key="3">
    <citation type="submission" date="2018-08" db="EMBL/GenBank/DDBJ databases">
        <title>Leveraging single-cell genomics to expand the Fungal Tree of Life.</title>
        <authorList>
            <consortium name="DOE Joint Genome Institute"/>
            <person name="Ahrendt S.R."/>
            <person name="Quandt C.A."/>
            <person name="Ciobanu D."/>
            <person name="Clum A."/>
            <person name="Salamov A."/>
            <person name="Andreopoulos B."/>
            <person name="Cheng J.-F."/>
            <person name="Woyke T."/>
            <person name="Pelin A."/>
            <person name="Henrissat B."/>
            <person name="Reynolds N."/>
            <person name="Benny G.L."/>
            <person name="Smith M.E."/>
            <person name="James T.Y."/>
            <person name="Grigoriev I.V."/>
        </authorList>
    </citation>
    <scope>NUCLEOTIDE SEQUENCE</scope>
    <source>
        <strain evidence="12">CSF55</strain>
    </source>
</reference>
<sequence length="283" mass="31651">MKKHDYDKVIAGATAGLCSRFVIAPLDVVKIRMQVNSAPEYRNVIVTARRIIHKEGIQVYENGLFHFRPSGRRFSVSNLHFINSGGQYFADPIPLNIDKMLTGALSGIVASSCTYPFDILRTRFAVQGNGDQKAVRTILKSEGLVGFYKGLVPTIIQVGPYMGIIFYSYEGIRKILDRISEDWQFNSSFFAGGLSGIIAKTITMPFDVIRKRMQIQTPQRSMLIQSVPSIPCSWSKSFFKILTQEGPKSLFRGLTPALIKSGPSSAVTFFVYENMLELLKSEE</sequence>
<reference evidence="14" key="2">
    <citation type="journal article" date="2018" name="Nat. Microbiol.">
        <title>Leveraging single-cell genomics to expand the fungal tree of life.</title>
        <authorList>
            <person name="Ahrendt S.R."/>
            <person name="Quandt C.A."/>
            <person name="Ciobanu D."/>
            <person name="Clum A."/>
            <person name="Salamov A."/>
            <person name="Andreopoulos B."/>
            <person name="Cheng J.F."/>
            <person name="Woyke T."/>
            <person name="Pelin A."/>
            <person name="Henrissat B."/>
            <person name="Reynolds N.K."/>
            <person name="Benny G.L."/>
            <person name="Smith M.E."/>
            <person name="James T.Y."/>
            <person name="Grigoriev I.V."/>
        </authorList>
    </citation>
    <scope>NUCLEOTIDE SEQUENCE [LARGE SCALE GENOMIC DNA]</scope>
    <source>
        <strain evidence="14">CSF55</strain>
    </source>
</reference>
<evidence type="ECO:0000256" key="4">
    <source>
        <dbReference type="ARBA" id="ARBA00022737"/>
    </source>
</evidence>
<gene>
    <name evidence="11" type="ORF">O9G_004723</name>
    <name evidence="12" type="ORF">ROZALSC1DRAFT_30580</name>
</gene>
<feature type="repeat" description="Solcar" evidence="8">
    <location>
        <begin position="98"/>
        <end position="175"/>
    </location>
</feature>
<keyword evidence="7 8" id="KW-0472">Membrane</keyword>
<feature type="repeat" description="Solcar" evidence="8">
    <location>
        <begin position="3"/>
        <end position="88"/>
    </location>
</feature>
<dbReference type="InterPro" id="IPR023395">
    <property type="entry name" value="MCP_dom_sf"/>
</dbReference>
<dbReference type="SUPFAM" id="SSF103506">
    <property type="entry name" value="Mitochondrial carrier"/>
    <property type="match status" value="1"/>
</dbReference>
<evidence type="ECO:0000313" key="13">
    <source>
        <dbReference type="Proteomes" id="UP000030755"/>
    </source>
</evidence>
<feature type="transmembrane region" description="Helical" evidence="10">
    <location>
        <begin position="189"/>
        <end position="209"/>
    </location>
</feature>
<dbReference type="InterPro" id="IPR018108">
    <property type="entry name" value="MCP_transmembrane"/>
</dbReference>
<evidence type="ECO:0000256" key="8">
    <source>
        <dbReference type="PROSITE-ProRule" id="PRU00282"/>
    </source>
</evidence>
<dbReference type="OMA" id="LMKCGAG"/>
<keyword evidence="3 8" id="KW-0812">Transmembrane</keyword>
<dbReference type="EMBL" id="KE561203">
    <property type="protein sequence ID" value="EPZ31900.1"/>
    <property type="molecule type" value="Genomic_DNA"/>
</dbReference>
<accession>A0A075AT47</accession>
<dbReference type="Proteomes" id="UP000030755">
    <property type="component" value="Unassembled WGS sequence"/>
</dbReference>
<protein>
    <submittedName>
        <fullName evidence="12">Mitochondrial carrier</fullName>
    </submittedName>
    <submittedName>
        <fullName evidence="11">Mitochondrial substrate/solute carrier domain-containing protein</fullName>
    </submittedName>
</protein>
<evidence type="ECO:0000256" key="6">
    <source>
        <dbReference type="ARBA" id="ARBA00023128"/>
    </source>
</evidence>
<evidence type="ECO:0000256" key="7">
    <source>
        <dbReference type="ARBA" id="ARBA00023136"/>
    </source>
</evidence>
<dbReference type="GO" id="GO:1990545">
    <property type="term" value="P:mitochondrial thiamine pyrophosphate transmembrane transport"/>
    <property type="evidence" value="ECO:0007669"/>
    <property type="project" value="EnsemblFungi"/>
</dbReference>
<dbReference type="Proteomes" id="UP000281549">
    <property type="component" value="Unassembled WGS sequence"/>
</dbReference>
<evidence type="ECO:0000256" key="2">
    <source>
        <dbReference type="ARBA" id="ARBA00022448"/>
    </source>
</evidence>
<dbReference type="PANTHER" id="PTHR24089">
    <property type="entry name" value="SOLUTE CARRIER FAMILY 25"/>
    <property type="match status" value="1"/>
</dbReference>
<dbReference type="Pfam" id="PF00153">
    <property type="entry name" value="Mito_carr"/>
    <property type="match status" value="3"/>
</dbReference>
<dbReference type="HOGENOM" id="CLU_015166_10_3_1"/>
<dbReference type="PROSITE" id="PS50920">
    <property type="entry name" value="SOLCAR"/>
    <property type="match status" value="3"/>
</dbReference>
<reference evidence="11 13" key="1">
    <citation type="journal article" date="2013" name="Curr. Biol.">
        <title>Shared signatures of parasitism and phylogenomics unite Cryptomycota and microsporidia.</title>
        <authorList>
            <person name="James T.Y."/>
            <person name="Pelin A."/>
            <person name="Bonen L."/>
            <person name="Ahrendt S."/>
            <person name="Sain D."/>
            <person name="Corradi N."/>
            <person name="Stajich J.E."/>
        </authorList>
    </citation>
    <scope>NUCLEOTIDE SEQUENCE [LARGE SCALE GENOMIC DNA]</scope>
    <source>
        <strain evidence="11">CSF55</strain>
        <strain evidence="11">CSF55</strain>
    </source>
</reference>
<evidence type="ECO:0000256" key="3">
    <source>
        <dbReference type="ARBA" id="ARBA00022692"/>
    </source>
</evidence>
<dbReference type="EMBL" id="ML005736">
    <property type="protein sequence ID" value="RKP17643.1"/>
    <property type="molecule type" value="Genomic_DNA"/>
</dbReference>
<comment type="subcellular location">
    <subcellularLocation>
        <location evidence="1">Mitochondrion membrane</location>
        <topology evidence="1">Multi-pass membrane protein</topology>
    </subcellularLocation>
</comment>
<dbReference type="OrthoDB" id="18574at2759"/>
<keyword evidence="4" id="KW-0677">Repeat</keyword>
<organism evidence="11 13">
    <name type="scientific">Rozella allomycis (strain CSF55)</name>
    <dbReference type="NCBI Taxonomy" id="988480"/>
    <lineage>
        <taxon>Eukaryota</taxon>
        <taxon>Fungi</taxon>
        <taxon>Fungi incertae sedis</taxon>
        <taxon>Cryptomycota</taxon>
        <taxon>Cryptomycota incertae sedis</taxon>
        <taxon>Rozella</taxon>
    </lineage>
</organism>
<evidence type="ECO:0000256" key="1">
    <source>
        <dbReference type="ARBA" id="ARBA00004225"/>
    </source>
</evidence>
<feature type="repeat" description="Solcar" evidence="8">
    <location>
        <begin position="183"/>
        <end position="278"/>
    </location>
</feature>
<keyword evidence="5 10" id="KW-1133">Transmembrane helix</keyword>
<dbReference type="STRING" id="988480.A0A075AT47"/>
<keyword evidence="6" id="KW-0496">Mitochondrion</keyword>
<evidence type="ECO:0000256" key="5">
    <source>
        <dbReference type="ARBA" id="ARBA00022989"/>
    </source>
</evidence>
<feature type="transmembrane region" description="Helical" evidence="10">
    <location>
        <begin position="146"/>
        <end position="169"/>
    </location>
</feature>
<dbReference type="InterPro" id="IPR002067">
    <property type="entry name" value="MCP"/>
</dbReference>
<proteinExistence type="inferred from homology"/>
<evidence type="ECO:0000313" key="14">
    <source>
        <dbReference type="Proteomes" id="UP000281549"/>
    </source>
</evidence>
<dbReference type="AlphaFoldDB" id="A0A075AT47"/>
<name>A0A075AT47_ROZAC</name>
<dbReference type="GO" id="GO:0090422">
    <property type="term" value="F:thiamine pyrophosphate transmembrane transporter activity"/>
    <property type="evidence" value="ECO:0007669"/>
    <property type="project" value="EnsemblFungi"/>
</dbReference>
<evidence type="ECO:0000256" key="9">
    <source>
        <dbReference type="RuleBase" id="RU000488"/>
    </source>
</evidence>
<evidence type="ECO:0000256" key="10">
    <source>
        <dbReference type="SAM" id="Phobius"/>
    </source>
</evidence>
<dbReference type="Gene3D" id="1.50.40.10">
    <property type="entry name" value="Mitochondrial carrier domain"/>
    <property type="match status" value="2"/>
</dbReference>
<comment type="similarity">
    <text evidence="9">Belongs to the mitochondrial carrier (TC 2.A.29) family.</text>
</comment>
<dbReference type="GO" id="GO:0005743">
    <property type="term" value="C:mitochondrial inner membrane"/>
    <property type="evidence" value="ECO:0007669"/>
    <property type="project" value="EnsemblFungi"/>
</dbReference>
<keyword evidence="13" id="KW-1185">Reference proteome</keyword>
<keyword evidence="2 9" id="KW-0813">Transport</keyword>